<feature type="domain" description="C2H2-type" evidence="8">
    <location>
        <begin position="254"/>
        <end position="276"/>
    </location>
</feature>
<sequence>MEVALQENLNYQLELLQFSFLQQAHQQQSVFPVIPSPFFFHNFPMAATEEAVKSERLSPHVDSIAPITISAAAASTIGAYLPQPRAMVVRCDVCELSFFSQGVLQSHMAGSKHQRKVKSAELLKSLESMNHEFERNEISGVIRCIVCDITVNSPQLLATHMAGNKHKANALKRERADDAGSVPPAKRSCPDGAADDVTDGSEILGVAAKKRKKKKKKKSTAETAEGTEGTVPQELNLPEFVSKFETELSCYYFCNPCSAHCNSELQLVQHLSSKKHSDKMQGRTGSPVGRGRRGRGGPSNGPWTNPEVSFGDGPFRGRGSWAPRSERLRGGSRGRGRGRPYFSRGGRGMRSRGGDAFASWSGRKPFMGRGRGGPNAPGEGFGNTQPINEDTSCDARNWNNRGRGNSFRGMKRTFDDSETAMPYGARGWDNNRSQENYGANTTNEWVAVEPSVRGGGGPNFTHGIPFRSMRAGHRGYGDNRHGGQSATNYATGDFTHGWDGSVNNSYVPGGDVSAGVSADVYHQEWTGENYGGGEESRPWAEGFVATTYPPPSTQNY</sequence>
<name>A0A8B7N4C6_HYAAZ</name>
<dbReference type="GO" id="GO:0003676">
    <property type="term" value="F:nucleic acid binding"/>
    <property type="evidence" value="ECO:0007669"/>
    <property type="project" value="InterPro"/>
</dbReference>
<proteinExistence type="predicted"/>
<evidence type="ECO:0000256" key="1">
    <source>
        <dbReference type="ARBA" id="ARBA00004123"/>
    </source>
</evidence>
<evidence type="ECO:0000313" key="10">
    <source>
        <dbReference type="RefSeq" id="XP_018008717.1"/>
    </source>
</evidence>
<keyword evidence="9" id="KW-1185">Reference proteome</keyword>
<evidence type="ECO:0000256" key="6">
    <source>
        <dbReference type="ARBA" id="ARBA00023242"/>
    </source>
</evidence>
<feature type="region of interest" description="Disordered" evidence="7">
    <location>
        <begin position="168"/>
        <end position="196"/>
    </location>
</feature>
<evidence type="ECO:0000256" key="2">
    <source>
        <dbReference type="ARBA" id="ARBA00022723"/>
    </source>
</evidence>
<evidence type="ECO:0000256" key="5">
    <source>
        <dbReference type="ARBA" id="ARBA00022833"/>
    </source>
</evidence>
<dbReference type="Gene3D" id="3.30.160.60">
    <property type="entry name" value="Classic Zinc Finger"/>
    <property type="match status" value="3"/>
</dbReference>
<dbReference type="SUPFAM" id="SSF57667">
    <property type="entry name" value="beta-beta-alpha zinc fingers"/>
    <property type="match status" value="3"/>
</dbReference>
<dbReference type="InterPro" id="IPR036236">
    <property type="entry name" value="Znf_C2H2_sf"/>
</dbReference>
<accession>A0A8B7N4C6</accession>
<feature type="domain" description="C2H2-type" evidence="8">
    <location>
        <begin position="91"/>
        <end position="113"/>
    </location>
</feature>
<dbReference type="KEGG" id="hazt:108666371"/>
<gene>
    <name evidence="10" type="primary">LOC108666371</name>
</gene>
<feature type="compositionally biased region" description="Basic residues" evidence="7">
    <location>
        <begin position="208"/>
        <end position="218"/>
    </location>
</feature>
<feature type="compositionally biased region" description="Gly residues" evidence="7">
    <location>
        <begin position="369"/>
        <end position="381"/>
    </location>
</feature>
<dbReference type="AlphaFoldDB" id="A0A8B7N4C6"/>
<evidence type="ECO:0000259" key="8">
    <source>
        <dbReference type="PROSITE" id="PS00028"/>
    </source>
</evidence>
<keyword evidence="2" id="KW-0479">Metal-binding</keyword>
<dbReference type="InterPro" id="IPR022755">
    <property type="entry name" value="Znf_C2H2_jaz"/>
</dbReference>
<protein>
    <submittedName>
        <fullName evidence="10">Uncharacterized protein LOC108666371 isoform X1</fullName>
    </submittedName>
</protein>
<keyword evidence="5" id="KW-0862">Zinc</keyword>
<dbReference type="SMART" id="SM00355">
    <property type="entry name" value="ZnF_C2H2"/>
    <property type="match status" value="3"/>
</dbReference>
<dbReference type="Pfam" id="PF12874">
    <property type="entry name" value="zf-met"/>
    <property type="match status" value="1"/>
</dbReference>
<dbReference type="PANTHER" id="PTHR46144:SF6">
    <property type="entry name" value="C2H2-TYPE DOMAIN-CONTAINING PROTEIN"/>
    <property type="match status" value="1"/>
</dbReference>
<keyword evidence="6" id="KW-0539">Nucleus</keyword>
<evidence type="ECO:0000256" key="4">
    <source>
        <dbReference type="ARBA" id="ARBA00022771"/>
    </source>
</evidence>
<reference evidence="10" key="1">
    <citation type="submission" date="2025-08" db="UniProtKB">
        <authorList>
            <consortium name="RefSeq"/>
        </authorList>
    </citation>
    <scope>IDENTIFICATION</scope>
</reference>
<dbReference type="PANTHER" id="PTHR46144">
    <property type="entry name" value="ZINC FINGER PROTEIN 385B-LIKE"/>
    <property type="match status" value="1"/>
</dbReference>
<dbReference type="Pfam" id="PF12171">
    <property type="entry name" value="zf-C2H2_jaz"/>
    <property type="match status" value="2"/>
</dbReference>
<feature type="region of interest" description="Disordered" evidence="7">
    <location>
        <begin position="208"/>
        <end position="230"/>
    </location>
</feature>
<keyword evidence="4" id="KW-0863">Zinc-finger</keyword>
<dbReference type="InterPro" id="IPR003604">
    <property type="entry name" value="Matrin/U1-like-C_Znf_C2H2"/>
</dbReference>
<evidence type="ECO:0000256" key="3">
    <source>
        <dbReference type="ARBA" id="ARBA00022737"/>
    </source>
</evidence>
<feature type="compositionally biased region" description="Low complexity" evidence="7">
    <location>
        <begin position="221"/>
        <end position="230"/>
    </location>
</feature>
<organism evidence="9 10">
    <name type="scientific">Hyalella azteca</name>
    <name type="common">Amphipod</name>
    <dbReference type="NCBI Taxonomy" id="294128"/>
    <lineage>
        <taxon>Eukaryota</taxon>
        <taxon>Metazoa</taxon>
        <taxon>Ecdysozoa</taxon>
        <taxon>Arthropoda</taxon>
        <taxon>Crustacea</taxon>
        <taxon>Multicrustacea</taxon>
        <taxon>Malacostraca</taxon>
        <taxon>Eumalacostraca</taxon>
        <taxon>Peracarida</taxon>
        <taxon>Amphipoda</taxon>
        <taxon>Senticaudata</taxon>
        <taxon>Talitrida</taxon>
        <taxon>Talitroidea</taxon>
        <taxon>Hyalellidae</taxon>
        <taxon>Hyalella</taxon>
    </lineage>
</organism>
<dbReference type="GeneID" id="108666371"/>
<dbReference type="GO" id="GO:0008270">
    <property type="term" value="F:zinc ion binding"/>
    <property type="evidence" value="ECO:0007669"/>
    <property type="project" value="UniProtKB-KW"/>
</dbReference>
<dbReference type="OrthoDB" id="434647at2759"/>
<evidence type="ECO:0000313" key="9">
    <source>
        <dbReference type="Proteomes" id="UP000694843"/>
    </source>
</evidence>
<dbReference type="Proteomes" id="UP000694843">
    <property type="component" value="Unplaced"/>
</dbReference>
<evidence type="ECO:0000256" key="7">
    <source>
        <dbReference type="SAM" id="MobiDB-lite"/>
    </source>
</evidence>
<dbReference type="SMART" id="SM00451">
    <property type="entry name" value="ZnF_U1"/>
    <property type="match status" value="3"/>
</dbReference>
<dbReference type="PROSITE" id="PS00028">
    <property type="entry name" value="ZINC_FINGER_C2H2_1"/>
    <property type="match status" value="2"/>
</dbReference>
<dbReference type="GO" id="GO:0005634">
    <property type="term" value="C:nucleus"/>
    <property type="evidence" value="ECO:0007669"/>
    <property type="project" value="UniProtKB-SubCell"/>
</dbReference>
<dbReference type="RefSeq" id="XP_018008717.1">
    <property type="nucleotide sequence ID" value="XM_018153228.1"/>
</dbReference>
<dbReference type="InterPro" id="IPR013087">
    <property type="entry name" value="Znf_C2H2_type"/>
</dbReference>
<feature type="region of interest" description="Disordered" evidence="7">
    <location>
        <begin position="272"/>
        <end position="411"/>
    </location>
</feature>
<comment type="subcellular location">
    <subcellularLocation>
        <location evidence="1">Nucleus</location>
    </subcellularLocation>
</comment>
<keyword evidence="3" id="KW-0677">Repeat</keyword>
<dbReference type="InterPro" id="IPR051868">
    <property type="entry name" value="ZN346_ZMAT4"/>
</dbReference>